<dbReference type="EMBL" id="JACXZA010000003">
    <property type="protein sequence ID" value="MBD3920025.1"/>
    <property type="molecule type" value="Genomic_DNA"/>
</dbReference>
<evidence type="ECO:0000256" key="1">
    <source>
        <dbReference type="SAM" id="Phobius"/>
    </source>
</evidence>
<comment type="caution">
    <text evidence="2">The sequence shown here is derived from an EMBL/GenBank/DDBJ whole genome shotgun (WGS) entry which is preliminary data.</text>
</comment>
<accession>A0ABR8MYL2</accession>
<evidence type="ECO:0000313" key="2">
    <source>
        <dbReference type="EMBL" id="MBD3920025.1"/>
    </source>
</evidence>
<name>A0ABR8MYL2_9BACL</name>
<feature type="transmembrane region" description="Helical" evidence="1">
    <location>
        <begin position="12"/>
        <end position="36"/>
    </location>
</feature>
<keyword evidence="1" id="KW-0812">Transmembrane</keyword>
<organism evidence="2 3">
    <name type="scientific">Paenibacillus terricola</name>
    <dbReference type="NCBI Taxonomy" id="2763503"/>
    <lineage>
        <taxon>Bacteria</taxon>
        <taxon>Bacillati</taxon>
        <taxon>Bacillota</taxon>
        <taxon>Bacilli</taxon>
        <taxon>Bacillales</taxon>
        <taxon>Paenibacillaceae</taxon>
        <taxon>Paenibacillus</taxon>
    </lineage>
</organism>
<evidence type="ECO:0000313" key="3">
    <source>
        <dbReference type="Proteomes" id="UP000609346"/>
    </source>
</evidence>
<gene>
    <name evidence="2" type="ORF">H8B09_14770</name>
</gene>
<protein>
    <submittedName>
        <fullName evidence="2">Uncharacterized protein</fullName>
    </submittedName>
</protein>
<reference evidence="2 3" key="1">
    <citation type="submission" date="2020-09" db="EMBL/GenBank/DDBJ databases">
        <title>Paenibacillus sp. strain PR3 16S rRNA gene Genome sequencing and assembly.</title>
        <authorList>
            <person name="Kim J."/>
        </authorList>
    </citation>
    <scope>NUCLEOTIDE SEQUENCE [LARGE SCALE GENOMIC DNA]</scope>
    <source>
        <strain evidence="2 3">PR3</strain>
    </source>
</reference>
<dbReference type="Proteomes" id="UP000609346">
    <property type="component" value="Unassembled WGS sequence"/>
</dbReference>
<dbReference type="RefSeq" id="WP_224753609.1">
    <property type="nucleotide sequence ID" value="NZ_JACXZA010000003.1"/>
</dbReference>
<keyword evidence="1" id="KW-1133">Transmembrane helix</keyword>
<sequence length="170" mass="19946">MVMDRVGRVKRIVISITLCVLLIPILLNFVPIKFAIKLEDAQQKLKVGNYICVTESKYVLDTGWIAKTNTNTHLEENIAVKVSLNSPNKYLDDKEFDFKWFEIENKFLLVGEVGRLEKNKETNVLYVDLNVKKWEILYPVSRASFRKYFTPKGYLSIYDYDLKKILKTVW</sequence>
<keyword evidence="3" id="KW-1185">Reference proteome</keyword>
<proteinExistence type="predicted"/>
<keyword evidence="1" id="KW-0472">Membrane</keyword>